<organism evidence="4 5">
    <name type="scientific">Paenibacillus chartarius</name>
    <dbReference type="NCBI Taxonomy" id="747481"/>
    <lineage>
        <taxon>Bacteria</taxon>
        <taxon>Bacillati</taxon>
        <taxon>Bacillota</taxon>
        <taxon>Bacilli</taxon>
        <taxon>Bacillales</taxon>
        <taxon>Paenibacillaceae</taxon>
        <taxon>Paenibacillus</taxon>
    </lineage>
</organism>
<dbReference type="InterPro" id="IPR008978">
    <property type="entry name" value="HSP20-like_chaperone"/>
</dbReference>
<dbReference type="InterPro" id="IPR031107">
    <property type="entry name" value="Small_HSP"/>
</dbReference>
<dbReference type="PROSITE" id="PS01031">
    <property type="entry name" value="SHSP"/>
    <property type="match status" value="1"/>
</dbReference>
<comment type="similarity">
    <text evidence="1 2">Belongs to the small heat shock protein (HSP20) family.</text>
</comment>
<comment type="caution">
    <text evidence="4">The sequence shown here is derived from an EMBL/GenBank/DDBJ whole genome shotgun (WGS) entry which is preliminary data.</text>
</comment>
<protein>
    <submittedName>
        <fullName evidence="4">Hsp20/alpha crystallin family protein</fullName>
    </submittedName>
</protein>
<gene>
    <name evidence="4" type="ORF">ACFFK0_17530</name>
</gene>
<dbReference type="PANTHER" id="PTHR11527">
    <property type="entry name" value="HEAT-SHOCK PROTEIN 20 FAMILY MEMBER"/>
    <property type="match status" value="1"/>
</dbReference>
<sequence length="145" mass="16541">MALIPQDPLRPIDQVRSYVDRWFQELPAAFGFGPDYGIARIDVFQTDNEVVAHCDIPGLENKEDVHIRIDDTQLTIQGIVKRHGDIQEADMHRSERFVGRFQRSVSLPVRVKAEGASASYRNGVLEVRMPKETVDAARRIDVDFH</sequence>
<dbReference type="EMBL" id="JBHLWN010000071">
    <property type="protein sequence ID" value="MFC0214233.1"/>
    <property type="molecule type" value="Genomic_DNA"/>
</dbReference>
<dbReference type="RefSeq" id="WP_377471588.1">
    <property type="nucleotide sequence ID" value="NZ_JBHLWN010000071.1"/>
</dbReference>
<dbReference type="Proteomes" id="UP001589776">
    <property type="component" value="Unassembled WGS sequence"/>
</dbReference>
<dbReference type="InterPro" id="IPR002068">
    <property type="entry name" value="A-crystallin/Hsp20_dom"/>
</dbReference>
<evidence type="ECO:0000313" key="5">
    <source>
        <dbReference type="Proteomes" id="UP001589776"/>
    </source>
</evidence>
<keyword evidence="5" id="KW-1185">Reference proteome</keyword>
<dbReference type="Gene3D" id="2.60.40.790">
    <property type="match status" value="1"/>
</dbReference>
<proteinExistence type="inferred from homology"/>
<evidence type="ECO:0000256" key="2">
    <source>
        <dbReference type="RuleBase" id="RU003616"/>
    </source>
</evidence>
<evidence type="ECO:0000259" key="3">
    <source>
        <dbReference type="PROSITE" id="PS01031"/>
    </source>
</evidence>
<accession>A0ABV6DNR6</accession>
<evidence type="ECO:0000313" key="4">
    <source>
        <dbReference type="EMBL" id="MFC0214233.1"/>
    </source>
</evidence>
<feature type="domain" description="SHSP" evidence="3">
    <location>
        <begin position="32"/>
        <end position="145"/>
    </location>
</feature>
<dbReference type="SUPFAM" id="SSF49764">
    <property type="entry name" value="HSP20-like chaperones"/>
    <property type="match status" value="1"/>
</dbReference>
<evidence type="ECO:0000256" key="1">
    <source>
        <dbReference type="PROSITE-ProRule" id="PRU00285"/>
    </source>
</evidence>
<dbReference type="CDD" id="cd06464">
    <property type="entry name" value="ACD_sHsps-like"/>
    <property type="match status" value="1"/>
</dbReference>
<reference evidence="4 5" key="1">
    <citation type="submission" date="2024-09" db="EMBL/GenBank/DDBJ databases">
        <authorList>
            <person name="Sun Q."/>
            <person name="Mori K."/>
        </authorList>
    </citation>
    <scope>NUCLEOTIDE SEQUENCE [LARGE SCALE GENOMIC DNA]</scope>
    <source>
        <strain evidence="4 5">CCM 7759</strain>
    </source>
</reference>
<name>A0ABV6DNR6_9BACL</name>
<dbReference type="Pfam" id="PF00011">
    <property type="entry name" value="HSP20"/>
    <property type="match status" value="1"/>
</dbReference>